<evidence type="ECO:0000313" key="8">
    <source>
        <dbReference type="EMBL" id="KAE8393075.1"/>
    </source>
</evidence>
<feature type="transmembrane region" description="Helical" evidence="7">
    <location>
        <begin position="409"/>
        <end position="431"/>
    </location>
</feature>
<feature type="transmembrane region" description="Helical" evidence="7">
    <location>
        <begin position="295"/>
        <end position="314"/>
    </location>
</feature>
<evidence type="ECO:0000256" key="7">
    <source>
        <dbReference type="SAM" id="Phobius"/>
    </source>
</evidence>
<keyword evidence="6 7" id="KW-0472">Membrane</keyword>
<dbReference type="SUPFAM" id="SSF103473">
    <property type="entry name" value="MFS general substrate transporter"/>
    <property type="match status" value="1"/>
</dbReference>
<evidence type="ECO:0000256" key="2">
    <source>
        <dbReference type="ARBA" id="ARBA00008335"/>
    </source>
</evidence>
<evidence type="ECO:0000256" key="5">
    <source>
        <dbReference type="ARBA" id="ARBA00022989"/>
    </source>
</evidence>
<gene>
    <name evidence="8" type="ORF">BDV23DRAFT_180955</name>
</gene>
<feature type="transmembrane region" description="Helical" evidence="7">
    <location>
        <begin position="157"/>
        <end position="179"/>
    </location>
</feature>
<evidence type="ECO:0000256" key="6">
    <source>
        <dbReference type="ARBA" id="ARBA00023136"/>
    </source>
</evidence>
<dbReference type="Pfam" id="PF07690">
    <property type="entry name" value="MFS_1"/>
    <property type="match status" value="1"/>
</dbReference>
<dbReference type="InterPro" id="IPR011701">
    <property type="entry name" value="MFS"/>
</dbReference>
<comment type="subcellular location">
    <subcellularLocation>
        <location evidence="1">Membrane</location>
        <topology evidence="1">Multi-pass membrane protein</topology>
    </subcellularLocation>
</comment>
<dbReference type="FunFam" id="1.20.1250.20:FF:000013">
    <property type="entry name" value="MFS general substrate transporter"/>
    <property type="match status" value="1"/>
</dbReference>
<keyword evidence="3" id="KW-0813">Transport</keyword>
<reference evidence="8" key="1">
    <citation type="submission" date="2019-04" db="EMBL/GenBank/DDBJ databases">
        <title>Friends and foes A comparative genomics studyof 23 Aspergillus species from section Flavi.</title>
        <authorList>
            <consortium name="DOE Joint Genome Institute"/>
            <person name="Kjaerbolling I."/>
            <person name="Vesth T."/>
            <person name="Frisvad J.C."/>
            <person name="Nybo J.L."/>
            <person name="Theobald S."/>
            <person name="Kildgaard S."/>
            <person name="Isbrandt T."/>
            <person name="Kuo A."/>
            <person name="Sato A."/>
            <person name="Lyhne E.K."/>
            <person name="Kogle M.E."/>
            <person name="Wiebenga A."/>
            <person name="Kun R.S."/>
            <person name="Lubbers R.J."/>
            <person name="Makela M.R."/>
            <person name="Barry K."/>
            <person name="Chovatia M."/>
            <person name="Clum A."/>
            <person name="Daum C."/>
            <person name="Haridas S."/>
            <person name="He G."/>
            <person name="LaButti K."/>
            <person name="Lipzen A."/>
            <person name="Mondo S."/>
            <person name="Riley R."/>
            <person name="Salamov A."/>
            <person name="Simmons B.A."/>
            <person name="Magnuson J.K."/>
            <person name="Henrissat B."/>
            <person name="Mortensen U.H."/>
            <person name="Larsen T.O."/>
            <person name="Devries R.P."/>
            <person name="Grigoriev I.V."/>
            <person name="Machida M."/>
            <person name="Baker S.E."/>
            <person name="Andersen M.R."/>
        </authorList>
    </citation>
    <scope>NUCLEOTIDE SEQUENCE [LARGE SCALE GENOMIC DNA]</scope>
    <source>
        <strain evidence="8">IBT 14317</strain>
    </source>
</reference>
<dbReference type="EMBL" id="ML735232">
    <property type="protein sequence ID" value="KAE8393075.1"/>
    <property type="molecule type" value="Genomic_DNA"/>
</dbReference>
<dbReference type="GO" id="GO:0016020">
    <property type="term" value="C:membrane"/>
    <property type="evidence" value="ECO:0007669"/>
    <property type="project" value="UniProtKB-SubCell"/>
</dbReference>
<name>A0A5N7CG70_PETAA</name>
<dbReference type="PANTHER" id="PTHR43791:SF36">
    <property type="entry name" value="TRANSPORTER, PUTATIVE (AFU_ORTHOLOGUE AFUA_6G08340)-RELATED"/>
    <property type="match status" value="1"/>
</dbReference>
<accession>A0A5N7CG70</accession>
<feature type="transmembrane region" description="Helical" evidence="7">
    <location>
        <begin position="191"/>
        <end position="211"/>
    </location>
</feature>
<proteinExistence type="inferred from homology"/>
<feature type="transmembrane region" description="Helical" evidence="7">
    <location>
        <begin position="263"/>
        <end position="283"/>
    </location>
</feature>
<dbReference type="InterPro" id="IPR036259">
    <property type="entry name" value="MFS_trans_sf"/>
</dbReference>
<evidence type="ECO:0000256" key="4">
    <source>
        <dbReference type="ARBA" id="ARBA00022692"/>
    </source>
</evidence>
<dbReference type="OrthoDB" id="2985014at2759"/>
<feature type="transmembrane region" description="Helical" evidence="7">
    <location>
        <begin position="128"/>
        <end position="150"/>
    </location>
</feature>
<sequence length="467" mass="51521">MGNDTDVAQVGPFTTEVRDMQGEKEAPFSDDPEWNTAQNRYLRKLDYIILPTISALYFFEYLDRGNIANAKHYGYSNGYATYHHGIGPGDGMLSSTQWQLVVMIFYVSLVLFQVPGCIGYRIFSPSKWVAFGVCGWAMTSMLQCTAYNLAGALVCRVFIGFLKPTAVAGAFGGLIAFGIGHIDGSVPNWKWLFLIEALPCFCLGLFCLYWLPDRPMGNSRFCGQDQQIAEARYKNESFDKAGKIQKRHVFWVFTDWRLYVQAAVYLPTAALLSSISGFLPTIISNLGYSKPATANLMTVPPYAAAFVLMLVTSYSSDHFRERGTHITGLMIVATIAYALLATLPEHQLKGKYACVYATYPPSHAWAANNFGNETKRAIGMGYYTALGNLGSIAGSFFYPSTVGAQFKKGHFICMGLAIATGIIALGNSLLLRAINNYRDRKFGKPEAGVAVDVTELADNSPMFRFIT</sequence>
<dbReference type="Proteomes" id="UP000326877">
    <property type="component" value="Unassembled WGS sequence"/>
</dbReference>
<feature type="transmembrane region" description="Helical" evidence="7">
    <location>
        <begin position="100"/>
        <end position="122"/>
    </location>
</feature>
<organism evidence="8">
    <name type="scientific">Petromyces alliaceus</name>
    <name type="common">Aspergillus alliaceus</name>
    <dbReference type="NCBI Taxonomy" id="209559"/>
    <lineage>
        <taxon>Eukaryota</taxon>
        <taxon>Fungi</taxon>
        <taxon>Dikarya</taxon>
        <taxon>Ascomycota</taxon>
        <taxon>Pezizomycotina</taxon>
        <taxon>Eurotiomycetes</taxon>
        <taxon>Eurotiomycetidae</taxon>
        <taxon>Eurotiales</taxon>
        <taxon>Aspergillaceae</taxon>
        <taxon>Aspergillus</taxon>
        <taxon>Aspergillus subgen. Circumdati</taxon>
    </lineage>
</organism>
<comment type="similarity">
    <text evidence="2">Belongs to the major facilitator superfamily.</text>
</comment>
<evidence type="ECO:0000256" key="1">
    <source>
        <dbReference type="ARBA" id="ARBA00004141"/>
    </source>
</evidence>
<protein>
    <submittedName>
        <fullName evidence="8">Major facilitator superfamily domain-containing protein</fullName>
    </submittedName>
</protein>
<dbReference type="AlphaFoldDB" id="A0A5N7CG70"/>
<dbReference type="PANTHER" id="PTHR43791">
    <property type="entry name" value="PERMEASE-RELATED"/>
    <property type="match status" value="1"/>
</dbReference>
<keyword evidence="5 7" id="KW-1133">Transmembrane helix</keyword>
<keyword evidence="4 7" id="KW-0812">Transmembrane</keyword>
<dbReference type="Gene3D" id="1.20.1250.20">
    <property type="entry name" value="MFS general substrate transporter like domains"/>
    <property type="match status" value="3"/>
</dbReference>
<evidence type="ECO:0000256" key="3">
    <source>
        <dbReference type="ARBA" id="ARBA00022448"/>
    </source>
</evidence>
<dbReference type="GO" id="GO:0022857">
    <property type="term" value="F:transmembrane transporter activity"/>
    <property type="evidence" value="ECO:0007669"/>
    <property type="project" value="InterPro"/>
</dbReference>